<dbReference type="EMBL" id="AOGT01001840">
    <property type="protein sequence ID" value="EMG46893.1"/>
    <property type="molecule type" value="Genomic_DNA"/>
</dbReference>
<keyword evidence="2" id="KW-0819">tRNA processing</keyword>
<name>M3J4F9_CANMX</name>
<dbReference type="OrthoDB" id="10002170at2759"/>
<dbReference type="STRING" id="1245528.M3J4F9"/>
<accession>M3J4F9</accession>
<dbReference type="Pfam" id="PF09631">
    <property type="entry name" value="Sen15"/>
    <property type="match status" value="1"/>
</dbReference>
<comment type="caution">
    <text evidence="4">The sequence shown here is derived from an EMBL/GenBank/DDBJ whole genome shotgun (WGS) entry which is preliminary data.</text>
</comment>
<dbReference type="GO" id="GO:0003676">
    <property type="term" value="F:nucleic acid binding"/>
    <property type="evidence" value="ECO:0007669"/>
    <property type="project" value="InterPro"/>
</dbReference>
<evidence type="ECO:0000256" key="2">
    <source>
        <dbReference type="ARBA" id="ARBA00022694"/>
    </source>
</evidence>
<evidence type="ECO:0000313" key="4">
    <source>
        <dbReference type="EMBL" id="EMG46893.1"/>
    </source>
</evidence>
<dbReference type="OMA" id="VYYFVYK"/>
<dbReference type="GO" id="GO:0000379">
    <property type="term" value="P:tRNA-type intron splice site recognition and cleavage"/>
    <property type="evidence" value="ECO:0007669"/>
    <property type="project" value="InterPro"/>
</dbReference>
<evidence type="ECO:0000256" key="1">
    <source>
        <dbReference type="ARBA" id="ARBA00006091"/>
    </source>
</evidence>
<dbReference type="InterPro" id="IPR036167">
    <property type="entry name" value="tRNA_intron_Endo_cat-like_sf"/>
</dbReference>
<reference evidence="4 5" key="1">
    <citation type="submission" date="2013-02" db="EMBL/GenBank/DDBJ databases">
        <title>Genome sequence of Candida maltosa Xu316, a potential industrial strain for xylitol and ethanol production.</title>
        <authorList>
            <person name="Yu J."/>
            <person name="Wang Q."/>
            <person name="Geng X."/>
            <person name="Bao W."/>
            <person name="He P."/>
            <person name="Cai J."/>
        </authorList>
    </citation>
    <scope>NUCLEOTIDE SEQUENCE [LARGE SCALE GENOMIC DNA]</scope>
    <source>
        <strain evidence="5">Xu316</strain>
    </source>
</reference>
<organism evidence="4 5">
    <name type="scientific">Candida maltosa (strain Xu316)</name>
    <name type="common">Yeast</name>
    <dbReference type="NCBI Taxonomy" id="1245528"/>
    <lineage>
        <taxon>Eukaryota</taxon>
        <taxon>Fungi</taxon>
        <taxon>Dikarya</taxon>
        <taxon>Ascomycota</taxon>
        <taxon>Saccharomycotina</taxon>
        <taxon>Pichiomycetes</taxon>
        <taxon>Debaryomycetaceae</taxon>
        <taxon>Candida/Lodderomyces clade</taxon>
        <taxon>Candida</taxon>
    </lineage>
</organism>
<dbReference type="InterPro" id="IPR011856">
    <property type="entry name" value="tRNA_endonuc-like_dom_sf"/>
</dbReference>
<dbReference type="Gene3D" id="3.40.1350.10">
    <property type="match status" value="1"/>
</dbReference>
<dbReference type="HOGENOM" id="CLU_083361_2_0_1"/>
<gene>
    <name evidence="4" type="ORF">G210_2841</name>
</gene>
<comment type="similarity">
    <text evidence="1">Belongs to the SEN15 family.</text>
</comment>
<dbReference type="SUPFAM" id="SSF53032">
    <property type="entry name" value="tRNA-intron endonuclease catalytic domain-like"/>
    <property type="match status" value="1"/>
</dbReference>
<protein>
    <recommendedName>
        <fullName evidence="3">tRNA-splicing endonuclease subunit Sen15 domain-containing protein</fullName>
    </recommendedName>
</protein>
<proteinExistence type="inferred from homology"/>
<dbReference type="eggNOG" id="ENOG502SC4F">
    <property type="taxonomic scope" value="Eukaryota"/>
</dbReference>
<evidence type="ECO:0000259" key="3">
    <source>
        <dbReference type="Pfam" id="PF09631"/>
    </source>
</evidence>
<feature type="domain" description="tRNA-splicing endonuclease subunit Sen15" evidence="3">
    <location>
        <begin position="14"/>
        <end position="117"/>
    </location>
</feature>
<evidence type="ECO:0000313" key="5">
    <source>
        <dbReference type="Proteomes" id="UP000011777"/>
    </source>
</evidence>
<dbReference type="Proteomes" id="UP000011777">
    <property type="component" value="Unassembled WGS sequence"/>
</dbReference>
<sequence>MTSTLPFTSSLIDQVRLNLIHYNLWTNVEKYESENILSGLPKEKLTNTDVDITKEWIIPRTLTDSKLSVLQINSFFKTITKLNNEVRPKRIILGIVNDDGTVVYYFVHDGITKPRQN</sequence>
<dbReference type="AlphaFoldDB" id="M3J4F9"/>
<dbReference type="InterPro" id="IPR042777">
    <property type="entry name" value="Sen15_fungi"/>
</dbReference>
<dbReference type="InterPro" id="IPR018593">
    <property type="entry name" value="tRNA-endonuc_su_Sen15"/>
</dbReference>
<keyword evidence="5" id="KW-1185">Reference proteome</keyword>
<dbReference type="PANTHER" id="PTHR28518:SF1">
    <property type="entry name" value="TRNA-SPLICING ENDONUCLEASE SUBUNIT SEN15"/>
    <property type="match status" value="1"/>
</dbReference>
<dbReference type="GO" id="GO:0000213">
    <property type="term" value="F:tRNA-intron lyase activity"/>
    <property type="evidence" value="ECO:0007669"/>
    <property type="project" value="TreeGrafter"/>
</dbReference>
<dbReference type="PANTHER" id="PTHR28518">
    <property type="entry name" value="TRNA-SPLICING ENDONUCLEASE SUBUNIT SEN15"/>
    <property type="match status" value="1"/>
</dbReference>
<dbReference type="GO" id="GO:0000214">
    <property type="term" value="C:tRNA-intron endonuclease complex"/>
    <property type="evidence" value="ECO:0007669"/>
    <property type="project" value="InterPro"/>
</dbReference>